<reference evidence="1" key="1">
    <citation type="submission" date="2023-02" db="EMBL/GenBank/DDBJ databases">
        <title>Colletotrichum kahawae CIFC_Que2 genome sequencing and assembly.</title>
        <authorList>
            <person name="Baroncelli R."/>
        </authorList>
    </citation>
    <scope>NUCLEOTIDE SEQUENCE</scope>
    <source>
        <strain evidence="1">CIFC_Que2</strain>
    </source>
</reference>
<keyword evidence="2" id="KW-1185">Reference proteome</keyword>
<gene>
    <name evidence="1" type="ORF">CKAH01_02925</name>
</gene>
<sequence length="186" mass="20677">MTDPLSILGGVAASIQLAECATAALLGTIKLIREIRDVPKKTARYLEDVERSSERLNYICRHIVGAEFTTTEHIDTELLDRLSSGCDNLRLAVDEAKGCLEPLAEATRRGKHAMGLRLWNGLVSTTRETAILEKLQRIDRKNLELIEELNIVSFVTQTRMGFVEIPKPPGLWLQSASHLTLSTGLR</sequence>
<protein>
    <recommendedName>
        <fullName evidence="3">Fungal N-terminal domain-containing protein</fullName>
    </recommendedName>
</protein>
<comment type="caution">
    <text evidence="1">The sequence shown here is derived from an EMBL/GenBank/DDBJ whole genome shotgun (WGS) entry which is preliminary data.</text>
</comment>
<proteinExistence type="predicted"/>
<organism evidence="1 2">
    <name type="scientific">Colletotrichum kahawae</name>
    <name type="common">Coffee berry disease fungus</name>
    <dbReference type="NCBI Taxonomy" id="34407"/>
    <lineage>
        <taxon>Eukaryota</taxon>
        <taxon>Fungi</taxon>
        <taxon>Dikarya</taxon>
        <taxon>Ascomycota</taxon>
        <taxon>Pezizomycotina</taxon>
        <taxon>Sordariomycetes</taxon>
        <taxon>Hypocreomycetidae</taxon>
        <taxon>Glomerellales</taxon>
        <taxon>Glomerellaceae</taxon>
        <taxon>Colletotrichum</taxon>
        <taxon>Colletotrichum gloeosporioides species complex</taxon>
    </lineage>
</organism>
<accession>A0AAD9YWG2</accession>
<evidence type="ECO:0000313" key="1">
    <source>
        <dbReference type="EMBL" id="KAK2779577.1"/>
    </source>
</evidence>
<evidence type="ECO:0008006" key="3">
    <source>
        <dbReference type="Google" id="ProtNLM"/>
    </source>
</evidence>
<dbReference type="Proteomes" id="UP001281614">
    <property type="component" value="Unassembled WGS sequence"/>
</dbReference>
<name>A0AAD9YWG2_COLKA</name>
<dbReference type="EMBL" id="VYYT01000002">
    <property type="protein sequence ID" value="KAK2779577.1"/>
    <property type="molecule type" value="Genomic_DNA"/>
</dbReference>
<dbReference type="AlphaFoldDB" id="A0AAD9YWG2"/>
<evidence type="ECO:0000313" key="2">
    <source>
        <dbReference type="Proteomes" id="UP001281614"/>
    </source>
</evidence>